<gene>
    <name evidence="1" type="ORF">FA048_12835</name>
</gene>
<dbReference type="RefSeq" id="WP_136841619.1">
    <property type="nucleotide sequence ID" value="NZ_SWBR01000003.1"/>
</dbReference>
<evidence type="ECO:0008006" key="3">
    <source>
        <dbReference type="Google" id="ProtNLM"/>
    </source>
</evidence>
<name>A0A4U1CN01_9SPHI</name>
<keyword evidence="2" id="KW-1185">Reference proteome</keyword>
<dbReference type="EMBL" id="SWBR01000003">
    <property type="protein sequence ID" value="TKC08043.1"/>
    <property type="molecule type" value="Genomic_DNA"/>
</dbReference>
<dbReference type="AlphaFoldDB" id="A0A4U1CN01"/>
<comment type="caution">
    <text evidence="1">The sequence shown here is derived from an EMBL/GenBank/DDBJ whole genome shotgun (WGS) entry which is preliminary data.</text>
</comment>
<protein>
    <recommendedName>
        <fullName evidence="3">HNH endonuclease</fullName>
    </recommendedName>
</protein>
<evidence type="ECO:0000313" key="1">
    <source>
        <dbReference type="EMBL" id="TKC08043.1"/>
    </source>
</evidence>
<evidence type="ECO:0000313" key="2">
    <source>
        <dbReference type="Proteomes" id="UP000309488"/>
    </source>
</evidence>
<accession>A0A4U1CN01</accession>
<dbReference type="OrthoDB" id="981624at2"/>
<organism evidence="1 2">
    <name type="scientific">Pedobacter polaris</name>
    <dbReference type="NCBI Taxonomy" id="2571273"/>
    <lineage>
        <taxon>Bacteria</taxon>
        <taxon>Pseudomonadati</taxon>
        <taxon>Bacteroidota</taxon>
        <taxon>Sphingobacteriia</taxon>
        <taxon>Sphingobacteriales</taxon>
        <taxon>Sphingobacteriaceae</taxon>
        <taxon>Pedobacter</taxon>
    </lineage>
</organism>
<reference evidence="1 2" key="1">
    <citation type="submission" date="2019-04" db="EMBL/GenBank/DDBJ databases">
        <title>Pedobacter sp. RP-3-22 sp. nov., isolated from Arctic soil.</title>
        <authorList>
            <person name="Dahal R.H."/>
            <person name="Kim D.-U."/>
        </authorList>
    </citation>
    <scope>NUCLEOTIDE SEQUENCE [LARGE SCALE GENOMIC DNA]</scope>
    <source>
        <strain evidence="1 2">RP-3-22</strain>
    </source>
</reference>
<dbReference type="Proteomes" id="UP000309488">
    <property type="component" value="Unassembled WGS sequence"/>
</dbReference>
<proteinExistence type="predicted"/>
<sequence length="368" mass="41896">MKQSVPCFFLIIVGLRSKMNFNEKHYLVPKLNTMKLCELCKKNEADKTGSHIIPHFLLKRVDNLDGSDKRDLEFGFRIGNGNVKGYFGRSIQPEKLEETYGEVTDELIAGSRSEMIVDFLLCSDCEKKLAEIEHSYSPSIEKFEKTTFKSNDDPQLSTLFWASVFWRASVSGTLAIKLSDEHEELLRIFLNNGLKTEESEADFTGIKYRLLKIEGYQEDRDGFVNFGHNQTNPYYAAIGDQVIKMTFDQDAEKQKVAFFGFEDAMNDAPLNNVENGEQSMPVNHEMLEHAIAEFTMMLAEDFMEVLDNDLDELHVFLGGNGKMDDELKSAIKKNIEQDEIPLGHRYSPEGKTIAIIKAMQDLGVIPKE</sequence>